<keyword evidence="3" id="KW-1185">Reference proteome</keyword>
<dbReference type="eggNOG" id="ENOG5032Y9H">
    <property type="taxonomic scope" value="Bacteria"/>
</dbReference>
<proteinExistence type="predicted"/>
<comment type="caution">
    <text evidence="2">The sequence shown here is derived from an EMBL/GenBank/DDBJ whole genome shotgun (WGS) entry which is preliminary data.</text>
</comment>
<organism evidence="2 3">
    <name type="scientific">Roseivivax halodurans JCM 10272</name>
    <dbReference type="NCBI Taxonomy" id="1449350"/>
    <lineage>
        <taxon>Bacteria</taxon>
        <taxon>Pseudomonadati</taxon>
        <taxon>Pseudomonadota</taxon>
        <taxon>Alphaproteobacteria</taxon>
        <taxon>Rhodobacterales</taxon>
        <taxon>Roseobacteraceae</taxon>
        <taxon>Roseivivax</taxon>
    </lineage>
</organism>
<evidence type="ECO:0000256" key="1">
    <source>
        <dbReference type="SAM" id="SignalP"/>
    </source>
</evidence>
<evidence type="ECO:0000313" key="2">
    <source>
        <dbReference type="EMBL" id="ETX16144.1"/>
    </source>
</evidence>
<dbReference type="InterPro" id="IPR018919">
    <property type="entry name" value="DUF2484"/>
</dbReference>
<dbReference type="EMBL" id="JALZ01000002">
    <property type="protein sequence ID" value="ETX16144.1"/>
    <property type="molecule type" value="Genomic_DNA"/>
</dbReference>
<feature type="chain" id="PRO_5004979868" description="UDP-N-acetylmuramate--alanine ligase" evidence="1">
    <location>
        <begin position="22"/>
        <end position="84"/>
    </location>
</feature>
<dbReference type="Proteomes" id="UP000022447">
    <property type="component" value="Unassembled WGS sequence"/>
</dbReference>
<dbReference type="OrthoDB" id="7862849at2"/>
<dbReference type="STRING" id="1449350.OCH239_08265"/>
<protein>
    <recommendedName>
        <fullName evidence="4">UDP-N-acetylmuramate--alanine ligase</fullName>
    </recommendedName>
</protein>
<dbReference type="Pfam" id="PF10658">
    <property type="entry name" value="DUF2484"/>
    <property type="match status" value="1"/>
</dbReference>
<dbReference type="AlphaFoldDB" id="X7EJ47"/>
<sequence length="84" mass="9012">MTLSLALAVFWVIAANLAATAPTSDTAWSRADLLIAIGIPLVGYLTLQNGPWVGLLALAAGMSVLRWPMRRLVRWPRPQAGTEA</sequence>
<evidence type="ECO:0000313" key="3">
    <source>
        <dbReference type="Proteomes" id="UP000022447"/>
    </source>
</evidence>
<accession>X7EJ47</accession>
<dbReference type="RefSeq" id="WP_037258691.1">
    <property type="nucleotide sequence ID" value="NZ_JALZ01000002.1"/>
</dbReference>
<feature type="signal peptide" evidence="1">
    <location>
        <begin position="1"/>
        <end position="21"/>
    </location>
</feature>
<keyword evidence="1" id="KW-0732">Signal</keyword>
<evidence type="ECO:0008006" key="4">
    <source>
        <dbReference type="Google" id="ProtNLM"/>
    </source>
</evidence>
<gene>
    <name evidence="2" type="ORF">OCH239_08265</name>
</gene>
<dbReference type="PATRIC" id="fig|1449350.3.peg.698"/>
<name>X7EJ47_9RHOB</name>
<reference evidence="2 3" key="1">
    <citation type="submission" date="2014-01" db="EMBL/GenBank/DDBJ databases">
        <title>Roseivivax halodurans JCM 10272 Genome Sequencing.</title>
        <authorList>
            <person name="Lai Q."/>
            <person name="Li G."/>
            <person name="Shao Z."/>
        </authorList>
    </citation>
    <scope>NUCLEOTIDE SEQUENCE [LARGE SCALE GENOMIC DNA]</scope>
    <source>
        <strain evidence="2 3">JCM 10272</strain>
    </source>
</reference>